<dbReference type="Proteomes" id="UP000025227">
    <property type="component" value="Unplaced"/>
</dbReference>
<sequence>MPLCLTFIDFFNTVETGALNGALGNHAVPTRYVKILRELYNNFMTTISSFYKEVIINVKRGVHEFPFMRNVMVPDAPFTLKGTNISECSSQCGYDWVPWDVKRTPGRAPPQMSDLFTKALSERDVSPPASRASTILWTTLIRDRDEWRRNWRLFEEIDDQLDNRQ</sequence>
<dbReference type="OrthoDB" id="410104at2759"/>
<reference evidence="2" key="1">
    <citation type="submission" date="2020-12" db="UniProtKB">
        <authorList>
            <consortium name="WormBaseParasite"/>
        </authorList>
    </citation>
    <scope>IDENTIFICATION</scope>
    <source>
        <strain evidence="2">MHco3</strain>
    </source>
</reference>
<accession>A0A7I4Z2P3</accession>
<dbReference type="WBParaSite" id="HCON_00184100-00001">
    <property type="protein sequence ID" value="HCON_00184100-00001"/>
    <property type="gene ID" value="HCON_00184100"/>
</dbReference>
<proteinExistence type="predicted"/>
<dbReference type="AlphaFoldDB" id="A0A7I4Z2P3"/>
<organism evidence="1 2">
    <name type="scientific">Haemonchus contortus</name>
    <name type="common">Barber pole worm</name>
    <dbReference type="NCBI Taxonomy" id="6289"/>
    <lineage>
        <taxon>Eukaryota</taxon>
        <taxon>Metazoa</taxon>
        <taxon>Ecdysozoa</taxon>
        <taxon>Nematoda</taxon>
        <taxon>Chromadorea</taxon>
        <taxon>Rhabditida</taxon>
        <taxon>Rhabditina</taxon>
        <taxon>Rhabditomorpha</taxon>
        <taxon>Strongyloidea</taxon>
        <taxon>Trichostrongylidae</taxon>
        <taxon>Haemonchus</taxon>
    </lineage>
</organism>
<evidence type="ECO:0000313" key="2">
    <source>
        <dbReference type="WBParaSite" id="HCON_00184100-00001"/>
    </source>
</evidence>
<name>A0A7I4Z2P3_HAECO</name>
<evidence type="ECO:0000313" key="1">
    <source>
        <dbReference type="Proteomes" id="UP000025227"/>
    </source>
</evidence>
<keyword evidence="1" id="KW-1185">Reference proteome</keyword>
<protein>
    <submittedName>
        <fullName evidence="2">Uncharacterized protein</fullName>
    </submittedName>
</protein>